<dbReference type="SUPFAM" id="SSF110296">
    <property type="entry name" value="Oligoxyloglucan reducing end-specific cellobiohydrolase"/>
    <property type="match status" value="1"/>
</dbReference>
<evidence type="ECO:0000256" key="1">
    <source>
        <dbReference type="SAM" id="MobiDB-lite"/>
    </source>
</evidence>
<sequence length="317" mass="32819">MVSHPRSAAPANRRPKAPRSSAARAIGVILVVLFLLIDVILIGMAVIRMNQVQPGAASPIPSFDDGTTPAPESTEEPVAEASSGRYLSTVDGRTIWRSTLGSCDGPDAQLEYSVDGGATWAVLTTTEMRARQVLALEVVDADTIWVVARAGDSCDVAGFASFTAGEFWEPRPEAVSLLRYVDRDAPDVVHLQGASVPGPCPVAQQAQARDATTTVVCDDLVAESIGGGAWASLEVPGILAASPAPGGHVLAVWGGEGCDGISVQAVPSPLGSEFPVRVGCIPAEDPPADIALARLGNATWAWIDGEFRSSADGGASW</sequence>
<gene>
    <name evidence="3" type="ORF">M2152_000403</name>
</gene>
<evidence type="ECO:0008006" key="5">
    <source>
        <dbReference type="Google" id="ProtNLM"/>
    </source>
</evidence>
<evidence type="ECO:0000313" key="3">
    <source>
        <dbReference type="EMBL" id="MDH6180221.1"/>
    </source>
</evidence>
<reference evidence="3 4" key="1">
    <citation type="submission" date="2023-04" db="EMBL/GenBank/DDBJ databases">
        <title>Genome Encyclopedia of Bacteria and Archaea VI: Functional Genomics of Type Strains.</title>
        <authorList>
            <person name="Whitman W."/>
        </authorList>
    </citation>
    <scope>NUCLEOTIDE SEQUENCE [LARGE SCALE GENOMIC DNA]</scope>
    <source>
        <strain evidence="3 4">SG_E_30_P1</strain>
    </source>
</reference>
<keyword evidence="2" id="KW-0812">Transmembrane</keyword>
<evidence type="ECO:0000313" key="4">
    <source>
        <dbReference type="Proteomes" id="UP001160142"/>
    </source>
</evidence>
<dbReference type="Proteomes" id="UP001160142">
    <property type="component" value="Unassembled WGS sequence"/>
</dbReference>
<proteinExistence type="predicted"/>
<keyword evidence="4" id="KW-1185">Reference proteome</keyword>
<organism evidence="3 4">
    <name type="scientific">Antiquaquibacter oligotrophicus</name>
    <dbReference type="NCBI Taxonomy" id="2880260"/>
    <lineage>
        <taxon>Bacteria</taxon>
        <taxon>Bacillati</taxon>
        <taxon>Actinomycetota</taxon>
        <taxon>Actinomycetes</taxon>
        <taxon>Micrococcales</taxon>
        <taxon>Microbacteriaceae</taxon>
        <taxon>Antiquaquibacter</taxon>
    </lineage>
</organism>
<dbReference type="EMBL" id="JARXVQ010000001">
    <property type="protein sequence ID" value="MDH6180221.1"/>
    <property type="molecule type" value="Genomic_DNA"/>
</dbReference>
<evidence type="ECO:0000256" key="2">
    <source>
        <dbReference type="SAM" id="Phobius"/>
    </source>
</evidence>
<name>A0ABT6KKH3_9MICO</name>
<accession>A0ABT6KKH3</accession>
<comment type="caution">
    <text evidence="3">The sequence shown here is derived from an EMBL/GenBank/DDBJ whole genome shotgun (WGS) entry which is preliminary data.</text>
</comment>
<protein>
    <recommendedName>
        <fullName evidence="5">Exo-alpha-sialidase</fullName>
    </recommendedName>
</protein>
<dbReference type="RefSeq" id="WP_322132584.1">
    <property type="nucleotide sequence ID" value="NZ_CP085036.1"/>
</dbReference>
<keyword evidence="2" id="KW-0472">Membrane</keyword>
<feature type="region of interest" description="Disordered" evidence="1">
    <location>
        <begin position="58"/>
        <end position="84"/>
    </location>
</feature>
<feature type="transmembrane region" description="Helical" evidence="2">
    <location>
        <begin position="21"/>
        <end position="47"/>
    </location>
</feature>
<keyword evidence="2" id="KW-1133">Transmembrane helix</keyword>